<feature type="region of interest" description="Disordered" evidence="1">
    <location>
        <begin position="1"/>
        <end position="56"/>
    </location>
</feature>
<proteinExistence type="predicted"/>
<dbReference type="OrthoDB" id="2384350at2759"/>
<feature type="region of interest" description="Disordered" evidence="1">
    <location>
        <begin position="304"/>
        <end position="332"/>
    </location>
</feature>
<dbReference type="EMBL" id="KV924922">
    <property type="protein sequence ID" value="PIO38842.1"/>
    <property type="molecule type" value="Genomic_DNA"/>
</dbReference>
<evidence type="ECO:0000313" key="2">
    <source>
        <dbReference type="EMBL" id="PIO38842.1"/>
    </source>
</evidence>
<feature type="compositionally biased region" description="Basic and acidic residues" evidence="1">
    <location>
        <begin position="1"/>
        <end position="10"/>
    </location>
</feature>
<organism evidence="2">
    <name type="scientific">Aquarana catesbeiana</name>
    <name type="common">American bullfrog</name>
    <name type="synonym">Rana catesbeiana</name>
    <dbReference type="NCBI Taxonomy" id="8400"/>
    <lineage>
        <taxon>Eukaryota</taxon>
        <taxon>Metazoa</taxon>
        <taxon>Chordata</taxon>
        <taxon>Craniata</taxon>
        <taxon>Vertebrata</taxon>
        <taxon>Euteleostomi</taxon>
        <taxon>Amphibia</taxon>
        <taxon>Batrachia</taxon>
        <taxon>Anura</taxon>
        <taxon>Neobatrachia</taxon>
        <taxon>Ranoidea</taxon>
        <taxon>Ranidae</taxon>
        <taxon>Aquarana</taxon>
    </lineage>
</organism>
<protein>
    <submittedName>
        <fullName evidence="2">Uncharacterized protein</fullName>
    </submittedName>
</protein>
<feature type="non-terminal residue" evidence="2">
    <location>
        <position position="463"/>
    </location>
</feature>
<feature type="region of interest" description="Disordered" evidence="1">
    <location>
        <begin position="109"/>
        <end position="132"/>
    </location>
</feature>
<accession>A0A2G9SFI1</accession>
<sequence>MERRLQEMKKGRQNLSPTASQMSQTVFDFSSPKLSPGNSPSVSNDASHENNGNNLDTSYDELFGCLENRDHVPSTFKNQETNNVQEETNLHLDCINLFPLEAQASTSSVGAVKKRNSGSCNQSRGRKSQVKLKMTDATADNNASGVFCETPTRKKKAPALDHIFFKETQISNSNCTGQCTVSPYTESKGWKTYSPKAADKKTKDYETDAFCMSNHNKSETSSLDLLPTANKLSETGKYKVQTRRSNCLDLKSVLSTKKSIIKELSKSNLSLSNVDPVLTVSEYDDFFSSKNTKSNQNKFGRFSLTLTPQKSPSPPPMASNKKGSSKRRRSTDLVSLEKLQAKKHKTIHAFNHSNSSPIQSTVQEASNFPTVPEKKDDRSPKCLIMNAVESSSRKREISAKKKLQTNVNVGYESSPSNELKKDADVVTSIGTQMEVVFKEGLNLANCLALEEREKLKTNLQPST</sequence>
<gene>
    <name evidence="2" type="ORF">AB205_0210270</name>
</gene>
<reference evidence="2" key="1">
    <citation type="submission" date="2017-08" db="EMBL/GenBank/DDBJ databases">
        <title>Assembly of the North American Bullfrog Genome.</title>
        <authorList>
            <person name="Warren R.L."/>
            <person name="Vandervalk B.P."/>
            <person name="Kucuk E."/>
            <person name="Birol I."/>
            <person name="Helbing C."/>
            <person name="Pandoh P."/>
            <person name="Behsaz B."/>
            <person name="Mohamadi H."/>
            <person name="Chu J."/>
            <person name="Jackman S."/>
            <person name="Hammond S.A."/>
            <person name="Veldhoen N."/>
            <person name="Kirk H."/>
            <person name="Zhao Y."/>
            <person name="Coope R."/>
            <person name="Pleasance S."/>
            <person name="Moore R."/>
            <person name="Holt R."/>
        </authorList>
    </citation>
    <scope>NUCLEOTIDE SEQUENCE</scope>
    <source>
        <strain evidence="2">Bruno</strain>
        <tissue evidence="2">Liver</tissue>
    </source>
</reference>
<evidence type="ECO:0000256" key="1">
    <source>
        <dbReference type="SAM" id="MobiDB-lite"/>
    </source>
</evidence>
<feature type="compositionally biased region" description="Polar residues" evidence="1">
    <location>
        <begin position="13"/>
        <end position="56"/>
    </location>
</feature>
<name>A0A2G9SFI1_AQUCT</name>
<dbReference type="AlphaFoldDB" id="A0A2G9SFI1"/>